<evidence type="ECO:0000256" key="3">
    <source>
        <dbReference type="ARBA" id="ARBA00022801"/>
    </source>
</evidence>
<feature type="domain" description="RNase III" evidence="8">
    <location>
        <begin position="886"/>
        <end position="1020"/>
    </location>
</feature>
<dbReference type="CDD" id="cd18034">
    <property type="entry name" value="DEXHc_dicer"/>
    <property type="match status" value="1"/>
</dbReference>
<name>A0AAV5GET2_9BASI</name>
<evidence type="ECO:0000259" key="8">
    <source>
        <dbReference type="PROSITE" id="PS50142"/>
    </source>
</evidence>
<dbReference type="SUPFAM" id="SSF52540">
    <property type="entry name" value="P-loop containing nucleoside triphosphate hydrolases"/>
    <property type="match status" value="1"/>
</dbReference>
<sequence length="1420" mass="157825">MKRWVSAQLVRADTGSGKTLIAIMLMRQVAAQPVPPGSPHSLIVFLTPTTTLVPQQAQVIESQTTLRVKSFVGAQGVDYWHRERWQEEFAQADAIVLTPQIWLNCLNNRYFDLRNVSLMIFDEAHHAQKNHPCAVLMRLHYHPLKTAGERVPRILGLTASPIWNVKQPEAAIDRLESTLDVRILEVAKVHRDDMETHSPRAVESLLEHMPPTAAQKEVPHSVRQISDQLSHIWTRDDRLFGRVVKAQALFGSAGTELYLAQLAKEHKVTEQVAPALDDLARVSVARHELSPKVGALIECLETYRDEPLFHAIIFVEQRHHAAILSALLARVPSLQTWVRPAALVGHGRQGWARMAGASSETEIGMAVKEQQAIVAAFRAGEYNLLVATRVAEEGLDFRSCNLVIRFDSLTTITGYVQSRGRARHAHAKYVVLAEAGSDEAAKYHEYVRQEKELQELYGSRPDDVFDSYEPDLDGLPTYATSTGALLTHYSSIALVSEYFSILRFDAFTPLQQPEYHIVGAGTAWTATVKVPKTAALDCTVFISDVMPSKKAAKQRAAFKVAIELHRSGALDDHLIPYRPRRVKGAKDADGRDIDDSVVPKHLEISLVNHYGNVWTAETAFVHVVEIDVPSGPTRLALVCGVAMPPLDPATLFTRDGAPFGVRTVRVQELQWSDENERAQRLTQLERFNRDVVRIVLNRRIGDDERFYALWAPCTAADDLDWDAIERPFAPLQVKKAQPGDLVLVPFRRPTARIGTFEHVRDDVTSASSTSEIERGAPASKLKIIRRYPDYHVYLKVCYAFHDLGPGAPEPIVQFAPLDVRPHNALVPPEQRFGLAPKPYHHSRSFPSSMLRCTSLPTSFFAAFSFTPALNRLLSGRQAAAGAVQHLNLPQIDLARLDEALTTPASVCGYDYQLLETLGDSMLKLATTVHIYLEHRRADEDHLTRLRENSVDNRSLRQRSLTSGLSAFLLPHTLRTLTFVPETSDDVVVAPDGLSMTKRLPRRVLSDTVEATLGAAVLTGGLETARKVGDRLSLCFGGTKPWHERPSARELLDVEPHPAGLAFNAIEAALGYTFTRQGALLVQAITHRSYAANNVYCYEREEYLGDAILDQWATMRIYERFPQSTPATLTFKRALLVSNGCLALIALRTLGLHKTILHSSPSLEGAMREAAELANGFDWKDVVEGDLTFLWSPPKVLGDVVEALLAVVFVDCGMQLEPIYAVLDKLYADIMPHLRDDGVRDPYSRLMLWRDSQACTELSIKITRLTSPDQLGSLPSSSSPSSIQPSEDSPFHRATCTYHGRALATRESSSKAVARQLAARDALAVLGGEADGACGCRAKRQEEKRREKEAREDEKDGQELVEDVDEAEEEVEDEAGRAVPVAHRLDDVDEDDENGEASGETSTAEEPSLEEPQPLQRVREY</sequence>
<evidence type="ECO:0000313" key="12">
    <source>
        <dbReference type="EMBL" id="GJN87852.1"/>
    </source>
</evidence>
<dbReference type="PROSITE" id="PS51194">
    <property type="entry name" value="HELICASE_CTER"/>
    <property type="match status" value="1"/>
</dbReference>
<dbReference type="Gene3D" id="3.30.160.380">
    <property type="entry name" value="Dicer dimerisation domain"/>
    <property type="match status" value="1"/>
</dbReference>
<keyword evidence="3" id="KW-0378">Hydrolase</keyword>
<comment type="similarity">
    <text evidence="6">Belongs to the helicase family. Dicer subfamily.</text>
</comment>
<feature type="compositionally biased region" description="Acidic residues" evidence="7">
    <location>
        <begin position="1358"/>
        <end position="1372"/>
    </location>
</feature>
<feature type="compositionally biased region" description="Basic and acidic residues" evidence="7">
    <location>
        <begin position="1338"/>
        <end position="1357"/>
    </location>
</feature>
<dbReference type="PANTHER" id="PTHR14950">
    <property type="entry name" value="DICER-RELATED"/>
    <property type="match status" value="1"/>
</dbReference>
<reference evidence="12 13" key="1">
    <citation type="submission" date="2021-12" db="EMBL/GenBank/DDBJ databases">
        <title>High titer production of polyol ester of fatty acids by Rhodotorula paludigena BS15 towards product separation-free biomass refinery.</title>
        <authorList>
            <person name="Mano J."/>
            <person name="Ono H."/>
            <person name="Tanaka T."/>
            <person name="Naito K."/>
            <person name="Sushida H."/>
            <person name="Ike M."/>
            <person name="Tokuyasu K."/>
            <person name="Kitaoka M."/>
        </authorList>
    </citation>
    <scope>NUCLEOTIDE SEQUENCE [LARGE SCALE GENOMIC DNA]</scope>
    <source>
        <strain evidence="12 13">BS15</strain>
    </source>
</reference>
<evidence type="ECO:0000259" key="11">
    <source>
        <dbReference type="PROSITE" id="PS51327"/>
    </source>
</evidence>
<feature type="compositionally biased region" description="Low complexity" evidence="7">
    <location>
        <begin position="1268"/>
        <end position="1287"/>
    </location>
</feature>
<comment type="caution">
    <text evidence="12">The sequence shown here is derived from an EMBL/GenBank/DDBJ whole genome shotgun (WGS) entry which is preliminary data.</text>
</comment>
<dbReference type="GO" id="GO:0005634">
    <property type="term" value="C:nucleus"/>
    <property type="evidence" value="ECO:0007669"/>
    <property type="project" value="TreeGrafter"/>
</dbReference>
<dbReference type="InterPro" id="IPR027417">
    <property type="entry name" value="P-loop_NTPase"/>
</dbReference>
<dbReference type="Gene3D" id="3.40.50.300">
    <property type="entry name" value="P-loop containing nucleotide triphosphate hydrolases"/>
    <property type="match status" value="2"/>
</dbReference>
<dbReference type="GO" id="GO:0003723">
    <property type="term" value="F:RNA binding"/>
    <property type="evidence" value="ECO:0007669"/>
    <property type="project" value="UniProtKB-UniRule"/>
</dbReference>
<dbReference type="PROSITE" id="PS50142">
    <property type="entry name" value="RNASE_3_2"/>
    <property type="match status" value="2"/>
</dbReference>
<dbReference type="GO" id="GO:0005737">
    <property type="term" value="C:cytoplasm"/>
    <property type="evidence" value="ECO:0007669"/>
    <property type="project" value="TreeGrafter"/>
</dbReference>
<evidence type="ECO:0000256" key="5">
    <source>
        <dbReference type="ARBA" id="ARBA00022840"/>
    </source>
</evidence>
<dbReference type="EMBL" id="BQKY01000002">
    <property type="protein sequence ID" value="GJN87852.1"/>
    <property type="molecule type" value="Genomic_DNA"/>
</dbReference>
<feature type="region of interest" description="Disordered" evidence="7">
    <location>
        <begin position="1335"/>
        <end position="1420"/>
    </location>
</feature>
<feature type="domain" description="Helicase ATP-binding" evidence="9">
    <location>
        <begin position="8"/>
        <end position="179"/>
    </location>
</feature>
<evidence type="ECO:0000313" key="13">
    <source>
        <dbReference type="Proteomes" id="UP001342314"/>
    </source>
</evidence>
<dbReference type="SMART" id="SM00490">
    <property type="entry name" value="HELICc"/>
    <property type="match status" value="1"/>
</dbReference>
<dbReference type="GO" id="GO:0004386">
    <property type="term" value="F:helicase activity"/>
    <property type="evidence" value="ECO:0007669"/>
    <property type="project" value="UniProtKB-KW"/>
</dbReference>
<dbReference type="Pfam" id="PF00270">
    <property type="entry name" value="DEAD"/>
    <property type="match status" value="1"/>
</dbReference>
<keyword evidence="4" id="KW-0347">Helicase</keyword>
<dbReference type="SUPFAM" id="SSF69065">
    <property type="entry name" value="RNase III domain-like"/>
    <property type="match status" value="2"/>
</dbReference>
<evidence type="ECO:0000259" key="10">
    <source>
        <dbReference type="PROSITE" id="PS51194"/>
    </source>
</evidence>
<organism evidence="12 13">
    <name type="scientific">Rhodotorula paludigena</name>
    <dbReference type="NCBI Taxonomy" id="86838"/>
    <lineage>
        <taxon>Eukaryota</taxon>
        <taxon>Fungi</taxon>
        <taxon>Dikarya</taxon>
        <taxon>Basidiomycota</taxon>
        <taxon>Pucciniomycotina</taxon>
        <taxon>Microbotryomycetes</taxon>
        <taxon>Sporidiobolales</taxon>
        <taxon>Sporidiobolaceae</taxon>
        <taxon>Rhodotorula</taxon>
    </lineage>
</organism>
<evidence type="ECO:0008006" key="14">
    <source>
        <dbReference type="Google" id="ProtNLM"/>
    </source>
</evidence>
<feature type="domain" description="Dicer dsRNA-binding fold" evidence="11">
    <location>
        <begin position="491"/>
        <end position="584"/>
    </location>
</feature>
<feature type="domain" description="RNase III" evidence="8">
    <location>
        <begin position="1062"/>
        <end position="1212"/>
    </location>
</feature>
<evidence type="ECO:0000256" key="7">
    <source>
        <dbReference type="SAM" id="MobiDB-lite"/>
    </source>
</evidence>
<dbReference type="Gene3D" id="1.10.1520.10">
    <property type="entry name" value="Ribonuclease III domain"/>
    <property type="match status" value="2"/>
</dbReference>
<keyword evidence="6" id="KW-0694">RNA-binding</keyword>
<keyword evidence="13" id="KW-1185">Reference proteome</keyword>
<dbReference type="GO" id="GO:0005524">
    <property type="term" value="F:ATP binding"/>
    <property type="evidence" value="ECO:0007669"/>
    <property type="project" value="UniProtKB-KW"/>
</dbReference>
<dbReference type="Pfam" id="PF00636">
    <property type="entry name" value="Ribonuclease_3"/>
    <property type="match status" value="2"/>
</dbReference>
<dbReference type="InterPro" id="IPR005034">
    <property type="entry name" value="Dicer_dimerisation"/>
</dbReference>
<dbReference type="SMART" id="SM00487">
    <property type="entry name" value="DEXDc"/>
    <property type="match status" value="1"/>
</dbReference>
<protein>
    <recommendedName>
        <fullName evidence="14">P-loop containing nucleoside triphosphate hydrolase protein</fullName>
    </recommendedName>
</protein>
<keyword evidence="2" id="KW-0547">Nucleotide-binding</keyword>
<dbReference type="InterPro" id="IPR014001">
    <property type="entry name" value="Helicase_ATP-bd"/>
</dbReference>
<proteinExistence type="inferred from homology"/>
<evidence type="ECO:0000256" key="4">
    <source>
        <dbReference type="ARBA" id="ARBA00022806"/>
    </source>
</evidence>
<feature type="compositionally biased region" description="Low complexity" evidence="7">
    <location>
        <begin position="1409"/>
        <end position="1420"/>
    </location>
</feature>
<feature type="region of interest" description="Disordered" evidence="7">
    <location>
        <begin position="1268"/>
        <end position="1290"/>
    </location>
</feature>
<accession>A0AAV5GET2</accession>
<dbReference type="PROSITE" id="PS51192">
    <property type="entry name" value="HELICASE_ATP_BIND_1"/>
    <property type="match status" value="1"/>
</dbReference>
<dbReference type="InterPro" id="IPR038248">
    <property type="entry name" value="Dicer_dimer_sf"/>
</dbReference>
<dbReference type="GO" id="GO:0030422">
    <property type="term" value="P:siRNA processing"/>
    <property type="evidence" value="ECO:0007669"/>
    <property type="project" value="TreeGrafter"/>
</dbReference>
<dbReference type="Proteomes" id="UP001342314">
    <property type="component" value="Unassembled WGS sequence"/>
</dbReference>
<evidence type="ECO:0000256" key="1">
    <source>
        <dbReference type="ARBA" id="ARBA00022737"/>
    </source>
</evidence>
<dbReference type="InterPro" id="IPR036389">
    <property type="entry name" value="RNase_III_sf"/>
</dbReference>
<dbReference type="SMART" id="SM00535">
    <property type="entry name" value="RIBOc"/>
    <property type="match status" value="2"/>
</dbReference>
<dbReference type="PANTHER" id="PTHR14950:SF37">
    <property type="entry name" value="ENDORIBONUCLEASE DICER"/>
    <property type="match status" value="1"/>
</dbReference>
<evidence type="ECO:0000256" key="2">
    <source>
        <dbReference type="ARBA" id="ARBA00022741"/>
    </source>
</evidence>
<dbReference type="PROSITE" id="PS51327">
    <property type="entry name" value="DICER_DSRBF"/>
    <property type="match status" value="1"/>
</dbReference>
<dbReference type="InterPro" id="IPR000999">
    <property type="entry name" value="RNase_III_dom"/>
</dbReference>
<dbReference type="InterPro" id="IPR001650">
    <property type="entry name" value="Helicase_C-like"/>
</dbReference>
<dbReference type="GO" id="GO:0004525">
    <property type="term" value="F:ribonuclease III activity"/>
    <property type="evidence" value="ECO:0007669"/>
    <property type="project" value="InterPro"/>
</dbReference>
<dbReference type="CDD" id="cd00593">
    <property type="entry name" value="RIBOc"/>
    <property type="match status" value="2"/>
</dbReference>
<keyword evidence="1" id="KW-0677">Repeat</keyword>
<dbReference type="Pfam" id="PF03368">
    <property type="entry name" value="Dicer_dimer"/>
    <property type="match status" value="1"/>
</dbReference>
<dbReference type="Pfam" id="PF00271">
    <property type="entry name" value="Helicase_C"/>
    <property type="match status" value="1"/>
</dbReference>
<feature type="domain" description="Helicase C-terminal" evidence="10">
    <location>
        <begin position="295"/>
        <end position="473"/>
    </location>
</feature>
<evidence type="ECO:0000256" key="6">
    <source>
        <dbReference type="PROSITE-ProRule" id="PRU00657"/>
    </source>
</evidence>
<keyword evidence="5" id="KW-0067">ATP-binding</keyword>
<gene>
    <name evidence="12" type="ORF">Rhopal_000807-T1</name>
</gene>
<dbReference type="InterPro" id="IPR011545">
    <property type="entry name" value="DEAD/DEAH_box_helicase_dom"/>
</dbReference>
<evidence type="ECO:0000259" key="9">
    <source>
        <dbReference type="PROSITE" id="PS51192"/>
    </source>
</evidence>